<proteinExistence type="inferred from homology"/>
<dbReference type="PANTHER" id="PTHR38459:SF1">
    <property type="entry name" value="PROPHAGE BACTOPRENOL-LINKED GLUCOSE TRANSLOCASE HOMOLOG"/>
    <property type="match status" value="1"/>
</dbReference>
<evidence type="ECO:0000256" key="2">
    <source>
        <dbReference type="ARBA" id="ARBA00009399"/>
    </source>
</evidence>
<dbReference type="Pfam" id="PF04138">
    <property type="entry name" value="GtrA_DPMS_TM"/>
    <property type="match status" value="1"/>
</dbReference>
<keyword evidence="3 6" id="KW-0812">Transmembrane</keyword>
<evidence type="ECO:0000256" key="3">
    <source>
        <dbReference type="ARBA" id="ARBA00022692"/>
    </source>
</evidence>
<protein>
    <submittedName>
        <fullName evidence="8">GtrA family protein</fullName>
    </submittedName>
</protein>
<evidence type="ECO:0000313" key="9">
    <source>
        <dbReference type="Proteomes" id="UP000520156"/>
    </source>
</evidence>
<keyword evidence="9" id="KW-1185">Reference proteome</keyword>
<feature type="transmembrane region" description="Helical" evidence="6">
    <location>
        <begin position="40"/>
        <end position="60"/>
    </location>
</feature>
<organism evidence="8 9">
    <name type="scientific">Novosphingobium aerophilum</name>
    <dbReference type="NCBI Taxonomy" id="2839843"/>
    <lineage>
        <taxon>Bacteria</taxon>
        <taxon>Pseudomonadati</taxon>
        <taxon>Pseudomonadota</taxon>
        <taxon>Alphaproteobacteria</taxon>
        <taxon>Sphingomonadales</taxon>
        <taxon>Sphingomonadaceae</taxon>
        <taxon>Novosphingobium</taxon>
    </lineage>
</organism>
<dbReference type="GO" id="GO:0005886">
    <property type="term" value="C:plasma membrane"/>
    <property type="evidence" value="ECO:0007669"/>
    <property type="project" value="TreeGrafter"/>
</dbReference>
<reference evidence="8 9" key="1">
    <citation type="submission" date="2020-08" db="EMBL/GenBank/DDBJ databases">
        <title>The genome sequence of Novosphingobium flavum 4Y4.</title>
        <authorList>
            <person name="Liu Y."/>
        </authorList>
    </citation>
    <scope>NUCLEOTIDE SEQUENCE [LARGE SCALE GENOMIC DNA]</scope>
    <source>
        <strain evidence="8 9">4Y4</strain>
    </source>
</reference>
<keyword evidence="4 6" id="KW-1133">Transmembrane helix</keyword>
<comment type="similarity">
    <text evidence="2">Belongs to the GtrA family.</text>
</comment>
<dbReference type="AlphaFoldDB" id="A0A7X1F5W8"/>
<dbReference type="RefSeq" id="WP_185682363.1">
    <property type="nucleotide sequence ID" value="NZ_JACLAU010000004.1"/>
</dbReference>
<name>A0A7X1F5W8_9SPHN</name>
<gene>
    <name evidence="8" type="ORF">H7F49_04390</name>
</gene>
<evidence type="ECO:0000256" key="1">
    <source>
        <dbReference type="ARBA" id="ARBA00004141"/>
    </source>
</evidence>
<dbReference type="EMBL" id="JACLAU010000004">
    <property type="protein sequence ID" value="MBC2650933.1"/>
    <property type="molecule type" value="Genomic_DNA"/>
</dbReference>
<evidence type="ECO:0000313" key="8">
    <source>
        <dbReference type="EMBL" id="MBC2650933.1"/>
    </source>
</evidence>
<dbReference type="InterPro" id="IPR007267">
    <property type="entry name" value="GtrA_DPMS_TM"/>
</dbReference>
<feature type="transmembrane region" description="Helical" evidence="6">
    <location>
        <begin position="15"/>
        <end position="34"/>
    </location>
</feature>
<keyword evidence="5 6" id="KW-0472">Membrane</keyword>
<feature type="transmembrane region" description="Helical" evidence="6">
    <location>
        <begin position="109"/>
        <end position="128"/>
    </location>
</feature>
<dbReference type="Proteomes" id="UP000520156">
    <property type="component" value="Unassembled WGS sequence"/>
</dbReference>
<comment type="subcellular location">
    <subcellularLocation>
        <location evidence="1">Membrane</location>
        <topology evidence="1">Multi-pass membrane protein</topology>
    </subcellularLocation>
</comment>
<feature type="transmembrane region" description="Helical" evidence="6">
    <location>
        <begin position="81"/>
        <end position="103"/>
    </location>
</feature>
<dbReference type="PANTHER" id="PTHR38459">
    <property type="entry name" value="PROPHAGE BACTOPRENOL-LINKED GLUCOSE TRANSLOCASE HOMOLOG"/>
    <property type="match status" value="1"/>
</dbReference>
<dbReference type="GO" id="GO:0000271">
    <property type="term" value="P:polysaccharide biosynthetic process"/>
    <property type="evidence" value="ECO:0007669"/>
    <property type="project" value="InterPro"/>
</dbReference>
<evidence type="ECO:0000256" key="5">
    <source>
        <dbReference type="ARBA" id="ARBA00023136"/>
    </source>
</evidence>
<sequence>MLDNRGPERGLTGEALRYVVSGVGLAALYSAVYWTLAARFGVPVLIANTVAFAVNLIAGWTLHSRWTFAGRRTNGPAPAAYAGYFAINAASYGLNSLWVWTIVDHLHGSVALSIIPVVTVTPVLTFLLNRAWIFRARL</sequence>
<comment type="caution">
    <text evidence="8">The sequence shown here is derived from an EMBL/GenBank/DDBJ whole genome shotgun (WGS) entry which is preliminary data.</text>
</comment>
<evidence type="ECO:0000256" key="4">
    <source>
        <dbReference type="ARBA" id="ARBA00022989"/>
    </source>
</evidence>
<evidence type="ECO:0000256" key="6">
    <source>
        <dbReference type="SAM" id="Phobius"/>
    </source>
</evidence>
<feature type="domain" description="GtrA/DPMS transmembrane" evidence="7">
    <location>
        <begin position="17"/>
        <end position="134"/>
    </location>
</feature>
<accession>A0A7X1F5W8</accession>
<dbReference type="InterPro" id="IPR051401">
    <property type="entry name" value="GtrA_CellWall_Glycosyl"/>
</dbReference>
<evidence type="ECO:0000259" key="7">
    <source>
        <dbReference type="Pfam" id="PF04138"/>
    </source>
</evidence>